<dbReference type="SUPFAM" id="SSF102114">
    <property type="entry name" value="Radical SAM enzymes"/>
    <property type="match status" value="1"/>
</dbReference>
<evidence type="ECO:0000256" key="4">
    <source>
        <dbReference type="ARBA" id="ARBA00023004"/>
    </source>
</evidence>
<dbReference type="GO" id="GO:0051536">
    <property type="term" value="F:iron-sulfur cluster binding"/>
    <property type="evidence" value="ECO:0007669"/>
    <property type="project" value="UniProtKB-KW"/>
</dbReference>
<dbReference type="Gene3D" id="3.80.30.20">
    <property type="entry name" value="tm_1862 like domain"/>
    <property type="match status" value="1"/>
</dbReference>
<name>S9P7C1_CYSF2</name>
<keyword evidence="8" id="KW-1185">Reference proteome</keyword>
<comment type="caution">
    <text evidence="7">The sequence shown here is derived from an EMBL/GenBank/DDBJ whole genome shotgun (WGS) entry which is preliminary data.</text>
</comment>
<dbReference type="Pfam" id="PF04055">
    <property type="entry name" value="Radical_SAM"/>
    <property type="match status" value="1"/>
</dbReference>
<dbReference type="SFLD" id="SFLDG01082">
    <property type="entry name" value="B12-binding_domain_containing"/>
    <property type="match status" value="1"/>
</dbReference>
<dbReference type="GO" id="GO:0005829">
    <property type="term" value="C:cytosol"/>
    <property type="evidence" value="ECO:0007669"/>
    <property type="project" value="TreeGrafter"/>
</dbReference>
<dbReference type="AlphaFoldDB" id="S9P7C1"/>
<keyword evidence="3" id="KW-0479">Metal-binding</keyword>
<proteinExistence type="predicted"/>
<keyword evidence="5" id="KW-0411">Iron-sulfur</keyword>
<evidence type="ECO:0000256" key="5">
    <source>
        <dbReference type="ARBA" id="ARBA00023014"/>
    </source>
</evidence>
<sequence>MHIVQLPFPSLSEPHEAVRDYYRDYSARFASELAGYFIPEGALWELPLWVAHIAGMLKEIGYEMSLADMSTVPAEAEACARFLLEQTRPGSVLMMSPLAQNFDLALSVSRMLMAEGRQTVLGGNMATLAGPKDASHVHRGQVSARVLAEILQKKLPGLTEVPGLKGGIGRLDSKPDYTLLTGYKGRVPLLRLNASHGCLYACSFCGDAWSRQLHVVDPAVLEHEVQQFERLFPEARLIYIGDKTFGQSQDAVKNLLAVFANRPHYKFIVQTHVLNVNETVIEAMRRLGVVVVEMGFETADSEVLKESSKPNLDVDIYARRIQALTAAGMKVVLNVLGGLPQERAASHELTMRFLQDSRNEAWLYNLYNFVPYPLTPLFPVLRERIHDWNFAHWREDGPPVFQPYHQTVEQSWNQFLEKVHVAHSLISRPGVSSSMEAVS</sequence>
<dbReference type="GO" id="GO:0046872">
    <property type="term" value="F:metal ion binding"/>
    <property type="evidence" value="ECO:0007669"/>
    <property type="project" value="UniProtKB-KW"/>
</dbReference>
<organism evidence="7 8">
    <name type="scientific">Cystobacter fuscus (strain ATCC 25194 / DSM 2262 / NBRC 100088 / M29)</name>
    <dbReference type="NCBI Taxonomy" id="1242864"/>
    <lineage>
        <taxon>Bacteria</taxon>
        <taxon>Pseudomonadati</taxon>
        <taxon>Myxococcota</taxon>
        <taxon>Myxococcia</taxon>
        <taxon>Myxococcales</taxon>
        <taxon>Cystobacterineae</taxon>
        <taxon>Archangiaceae</taxon>
        <taxon>Cystobacter</taxon>
    </lineage>
</organism>
<dbReference type="InterPro" id="IPR006638">
    <property type="entry name" value="Elp3/MiaA/NifB-like_rSAM"/>
</dbReference>
<dbReference type="SMART" id="SM00729">
    <property type="entry name" value="Elp3"/>
    <property type="match status" value="1"/>
</dbReference>
<dbReference type="PANTHER" id="PTHR43409:SF7">
    <property type="entry name" value="BLL1977 PROTEIN"/>
    <property type="match status" value="1"/>
</dbReference>
<dbReference type="CDD" id="cd01335">
    <property type="entry name" value="Radical_SAM"/>
    <property type="match status" value="1"/>
</dbReference>
<accession>S9P7C1</accession>
<gene>
    <name evidence="7" type="ORF">D187_001847</name>
</gene>
<comment type="cofactor">
    <cofactor evidence="1">
        <name>[4Fe-4S] cluster</name>
        <dbReference type="ChEBI" id="CHEBI:49883"/>
    </cofactor>
</comment>
<dbReference type="GO" id="GO:0003824">
    <property type="term" value="F:catalytic activity"/>
    <property type="evidence" value="ECO:0007669"/>
    <property type="project" value="InterPro"/>
</dbReference>
<evidence type="ECO:0000256" key="1">
    <source>
        <dbReference type="ARBA" id="ARBA00001966"/>
    </source>
</evidence>
<dbReference type="EMBL" id="ANAH02000013">
    <property type="protein sequence ID" value="EPX60360.1"/>
    <property type="molecule type" value="Genomic_DNA"/>
</dbReference>
<dbReference type="InterPro" id="IPR007197">
    <property type="entry name" value="rSAM"/>
</dbReference>
<protein>
    <recommendedName>
        <fullName evidence="6">Radical SAM core domain-containing protein</fullName>
    </recommendedName>
</protein>
<dbReference type="InterPro" id="IPR058240">
    <property type="entry name" value="rSAM_sf"/>
</dbReference>
<evidence type="ECO:0000259" key="6">
    <source>
        <dbReference type="PROSITE" id="PS51918"/>
    </source>
</evidence>
<dbReference type="PANTHER" id="PTHR43409">
    <property type="entry name" value="ANAEROBIC MAGNESIUM-PROTOPORPHYRIN IX MONOMETHYL ESTER CYCLASE-RELATED"/>
    <property type="match status" value="1"/>
</dbReference>
<evidence type="ECO:0000256" key="3">
    <source>
        <dbReference type="ARBA" id="ARBA00022723"/>
    </source>
</evidence>
<dbReference type="InterPro" id="IPR023404">
    <property type="entry name" value="rSAM_horseshoe"/>
</dbReference>
<evidence type="ECO:0000313" key="8">
    <source>
        <dbReference type="Proteomes" id="UP000011682"/>
    </source>
</evidence>
<evidence type="ECO:0000256" key="2">
    <source>
        <dbReference type="ARBA" id="ARBA00022691"/>
    </source>
</evidence>
<feature type="domain" description="Radical SAM core" evidence="6">
    <location>
        <begin position="182"/>
        <end position="409"/>
    </location>
</feature>
<reference evidence="7" key="1">
    <citation type="submission" date="2013-05" db="EMBL/GenBank/DDBJ databases">
        <title>Genome assembly of Cystobacter fuscus DSM 2262.</title>
        <authorList>
            <person name="Sharma G."/>
            <person name="Khatri I."/>
            <person name="Kaur C."/>
            <person name="Mayilraj S."/>
            <person name="Subramanian S."/>
        </authorList>
    </citation>
    <scope>NUCLEOTIDE SEQUENCE [LARGE SCALE GENOMIC DNA]</scope>
    <source>
        <strain evidence="7">DSM 2262</strain>
    </source>
</reference>
<keyword evidence="4" id="KW-0408">Iron</keyword>
<keyword evidence="2" id="KW-0949">S-adenosyl-L-methionine</keyword>
<dbReference type="InterPro" id="IPR051198">
    <property type="entry name" value="BchE-like"/>
</dbReference>
<dbReference type="eggNOG" id="COG1032">
    <property type="taxonomic scope" value="Bacteria"/>
</dbReference>
<dbReference type="SFLD" id="SFLDS00029">
    <property type="entry name" value="Radical_SAM"/>
    <property type="match status" value="1"/>
</dbReference>
<evidence type="ECO:0000313" key="7">
    <source>
        <dbReference type="EMBL" id="EPX60360.1"/>
    </source>
</evidence>
<dbReference type="PROSITE" id="PS51918">
    <property type="entry name" value="RADICAL_SAM"/>
    <property type="match status" value="1"/>
</dbReference>
<dbReference type="Proteomes" id="UP000011682">
    <property type="component" value="Unassembled WGS sequence"/>
</dbReference>